<comment type="caution">
    <text evidence="4">The sequence shown here is derived from an EMBL/GenBank/DDBJ whole genome shotgun (WGS) entry which is preliminary data.</text>
</comment>
<dbReference type="Proteomes" id="UP000607653">
    <property type="component" value="Unassembled WGS sequence"/>
</dbReference>
<protein>
    <recommendedName>
        <fullName evidence="6">Pre-rRNA-processing protein TSR2 homolog</fullName>
    </recommendedName>
</protein>
<evidence type="ECO:0000256" key="3">
    <source>
        <dbReference type="SAM" id="MobiDB-lite"/>
    </source>
</evidence>
<gene>
    <name evidence="4" type="ORF">HUJ06_021035</name>
</gene>
<evidence type="ECO:0000313" key="5">
    <source>
        <dbReference type="Proteomes" id="UP000607653"/>
    </source>
</evidence>
<keyword evidence="5" id="KW-1185">Reference proteome</keyword>
<feature type="compositionally biased region" description="Basic and acidic residues" evidence="3">
    <location>
        <begin position="194"/>
        <end position="207"/>
    </location>
</feature>
<evidence type="ECO:0000313" key="4">
    <source>
        <dbReference type="EMBL" id="DAD19572.1"/>
    </source>
</evidence>
<feature type="region of interest" description="Disordered" evidence="3">
    <location>
        <begin position="188"/>
        <end position="213"/>
    </location>
</feature>
<dbReference type="PANTHER" id="PTHR21250">
    <property type="entry name" value="PRE-RRNA-PROCESSING PROTEIN TSR2 HOMOLOG"/>
    <property type="match status" value="1"/>
</dbReference>
<dbReference type="EMBL" id="DUZY01000001">
    <property type="protein sequence ID" value="DAD19572.1"/>
    <property type="molecule type" value="Genomic_DNA"/>
</dbReference>
<sequence length="219" mass="24538">MDNSDKGNVPMQLSPEALSFLAEGISLVLSRWTALQVAIENEWGGRDSHQKSEQLAANIYSWFSQSKEPHYIDDLENMLDESMVLSFNTEIEDGSIEEVAEKLMVMHEDCLQGNYGSIEKLRKSNSGKEAISQSRRVINEDDEDSSNDEVSDMVLDDPKPRLNPIPKAKPIDEKQIIETVEAEDGWSVVGPRRNKGEGRGGERERELANGIPVSINQCF</sequence>
<evidence type="ECO:0000256" key="1">
    <source>
        <dbReference type="ARBA" id="ARBA00006524"/>
    </source>
</evidence>
<reference evidence="4 5" key="1">
    <citation type="journal article" date="2020" name="Mol. Biol. Evol.">
        <title>Distinct Expression and Methylation Patterns for Genes with Different Fates following a Single Whole-Genome Duplication in Flowering Plants.</title>
        <authorList>
            <person name="Shi T."/>
            <person name="Rahmani R.S."/>
            <person name="Gugger P.F."/>
            <person name="Wang M."/>
            <person name="Li H."/>
            <person name="Zhang Y."/>
            <person name="Li Z."/>
            <person name="Wang Q."/>
            <person name="Van de Peer Y."/>
            <person name="Marchal K."/>
            <person name="Chen J."/>
        </authorList>
    </citation>
    <scope>NUCLEOTIDE SEQUENCE [LARGE SCALE GENOMIC DNA]</scope>
    <source>
        <tissue evidence="4">Leaf</tissue>
    </source>
</reference>
<dbReference type="Pfam" id="PF10273">
    <property type="entry name" value="WGG"/>
    <property type="match status" value="1"/>
</dbReference>
<evidence type="ECO:0000256" key="2">
    <source>
        <dbReference type="ARBA" id="ARBA00022552"/>
    </source>
</evidence>
<dbReference type="AlphaFoldDB" id="A0A822XHY1"/>
<name>A0A822XHY1_NELNU</name>
<comment type="similarity">
    <text evidence="1">Belongs to the TSR2 family.</text>
</comment>
<evidence type="ECO:0008006" key="6">
    <source>
        <dbReference type="Google" id="ProtNLM"/>
    </source>
</evidence>
<organism evidence="4 5">
    <name type="scientific">Nelumbo nucifera</name>
    <name type="common">Sacred lotus</name>
    <dbReference type="NCBI Taxonomy" id="4432"/>
    <lineage>
        <taxon>Eukaryota</taxon>
        <taxon>Viridiplantae</taxon>
        <taxon>Streptophyta</taxon>
        <taxon>Embryophyta</taxon>
        <taxon>Tracheophyta</taxon>
        <taxon>Spermatophyta</taxon>
        <taxon>Magnoliopsida</taxon>
        <taxon>Proteales</taxon>
        <taxon>Nelumbonaceae</taxon>
        <taxon>Nelumbo</taxon>
    </lineage>
</organism>
<proteinExistence type="inferred from homology"/>
<keyword evidence="2" id="KW-0698">rRNA processing</keyword>
<dbReference type="InterPro" id="IPR019398">
    <property type="entry name" value="Pre-rRNA_process_TSR2"/>
</dbReference>
<dbReference type="GO" id="GO:0006364">
    <property type="term" value="P:rRNA processing"/>
    <property type="evidence" value="ECO:0007669"/>
    <property type="project" value="UniProtKB-KW"/>
</dbReference>
<accession>A0A822XHY1</accession>
<feature type="region of interest" description="Disordered" evidence="3">
    <location>
        <begin position="129"/>
        <end position="170"/>
    </location>
</feature>
<feature type="compositionally biased region" description="Acidic residues" evidence="3">
    <location>
        <begin position="140"/>
        <end position="155"/>
    </location>
</feature>